<dbReference type="CDD" id="cd07133">
    <property type="entry name" value="ALDH_CALDH_CalB"/>
    <property type="match status" value="1"/>
</dbReference>
<dbReference type="PROSITE" id="PS00070">
    <property type="entry name" value="ALDEHYDE_DEHYDR_CYS"/>
    <property type="match status" value="1"/>
</dbReference>
<dbReference type="InterPro" id="IPR016163">
    <property type="entry name" value="Ald_DH_C"/>
</dbReference>
<keyword evidence="9" id="KW-1185">Reference proteome</keyword>
<accession>A0ABV6T5W6</accession>
<dbReference type="InterPro" id="IPR016161">
    <property type="entry name" value="Ald_DH/histidinol_DH"/>
</dbReference>
<evidence type="ECO:0000313" key="9">
    <source>
        <dbReference type="Proteomes" id="UP001589920"/>
    </source>
</evidence>
<dbReference type="PIRSF" id="PIRSF036492">
    <property type="entry name" value="ALDH"/>
    <property type="match status" value="1"/>
</dbReference>
<protein>
    <recommendedName>
        <fullName evidence="4">Aldehyde dehydrogenase</fullName>
    </recommendedName>
</protein>
<comment type="caution">
    <text evidence="8">The sequence shown here is derived from an EMBL/GenBank/DDBJ whole genome shotgun (WGS) entry which is preliminary data.</text>
</comment>
<dbReference type="InterPro" id="IPR012394">
    <property type="entry name" value="Aldehyde_DH_NAD(P)"/>
</dbReference>
<dbReference type="InterPro" id="IPR016160">
    <property type="entry name" value="Ald_DH_CS_CYS"/>
</dbReference>
<dbReference type="Proteomes" id="UP001589920">
    <property type="component" value="Unassembled WGS sequence"/>
</dbReference>
<proteinExistence type="inferred from homology"/>
<feature type="active site" evidence="5">
    <location>
        <position position="210"/>
    </location>
</feature>
<keyword evidence="3" id="KW-0520">NAD</keyword>
<sequence length="471" mass="50107">MSAADLLARQRAYFAAAPRPDAAARRAALAALACAIRAHEAALIAAVDQDFGGRPAAETQALELVPLYAQIAHARRHLARWMRRRRVAGSPFLWPARAFWEYQPLGVVGVIGAWNYPILLTLGPAVEALAAGNRVVMKPSELAPRTAEALAALVAGAFPPERLATVTGGVEVARDFSAQPWDHLVFTGSTRVGREVMAAAARNLTPVTLELGGKSPAILHDSADLPRLVGRLMTGKLYNAGQTCVAPDYALVPPGRIAAFEAEATRAVARLYPKGLGADYTRIVSDGHLTRLRDLVADARGRGARVVELAPVPPGANGRIMPPTLVIDPDPDSLLMREEIFGPVLPVVPAGTLDAALAFVNARPRPLALYYFDDDRGRQDEVLARTMSGGVTLNDTIFHLAQLNLPFGGVGDSGMGAYHGLDGFAQFSKKRPVMVQARWAGTALVRPPWGARGQLVGTLLAAARRLAGASR</sequence>
<evidence type="ECO:0000256" key="1">
    <source>
        <dbReference type="ARBA" id="ARBA00009986"/>
    </source>
</evidence>
<dbReference type="Gene3D" id="3.40.605.10">
    <property type="entry name" value="Aldehyde Dehydrogenase, Chain A, domain 1"/>
    <property type="match status" value="1"/>
</dbReference>
<evidence type="ECO:0000256" key="2">
    <source>
        <dbReference type="ARBA" id="ARBA00023002"/>
    </source>
</evidence>
<dbReference type="InterPro" id="IPR029510">
    <property type="entry name" value="Ald_DH_CS_GLU"/>
</dbReference>
<evidence type="ECO:0000259" key="7">
    <source>
        <dbReference type="Pfam" id="PF00171"/>
    </source>
</evidence>
<reference evidence="8 9" key="1">
    <citation type="submission" date="2024-09" db="EMBL/GenBank/DDBJ databases">
        <authorList>
            <person name="Sun Q."/>
            <person name="Mori K."/>
        </authorList>
    </citation>
    <scope>NUCLEOTIDE SEQUENCE [LARGE SCALE GENOMIC DNA]</scope>
    <source>
        <strain evidence="8 9">KCTC 42086</strain>
    </source>
</reference>
<comment type="similarity">
    <text evidence="1 4 6">Belongs to the aldehyde dehydrogenase family.</text>
</comment>
<feature type="domain" description="Aldehyde dehydrogenase" evidence="7">
    <location>
        <begin position="14"/>
        <end position="430"/>
    </location>
</feature>
<dbReference type="PANTHER" id="PTHR43570">
    <property type="entry name" value="ALDEHYDE DEHYDROGENASE"/>
    <property type="match status" value="1"/>
</dbReference>
<keyword evidence="2 4" id="KW-0560">Oxidoreductase</keyword>
<dbReference type="InterPro" id="IPR016162">
    <property type="entry name" value="Ald_DH_N"/>
</dbReference>
<name>A0ABV6T5W6_9RHOB</name>
<dbReference type="Gene3D" id="3.40.309.10">
    <property type="entry name" value="Aldehyde Dehydrogenase, Chain A, domain 2"/>
    <property type="match status" value="1"/>
</dbReference>
<evidence type="ECO:0000313" key="8">
    <source>
        <dbReference type="EMBL" id="MFC0812144.1"/>
    </source>
</evidence>
<evidence type="ECO:0000256" key="3">
    <source>
        <dbReference type="ARBA" id="ARBA00023027"/>
    </source>
</evidence>
<evidence type="ECO:0000256" key="4">
    <source>
        <dbReference type="PIRNR" id="PIRNR036492"/>
    </source>
</evidence>
<evidence type="ECO:0000256" key="5">
    <source>
        <dbReference type="PROSITE-ProRule" id="PRU10007"/>
    </source>
</evidence>
<organism evidence="8 9">
    <name type="scientific">Paracoccus panacisoli</name>
    <dbReference type="NCBI Taxonomy" id="1510163"/>
    <lineage>
        <taxon>Bacteria</taxon>
        <taxon>Pseudomonadati</taxon>
        <taxon>Pseudomonadota</taxon>
        <taxon>Alphaproteobacteria</taxon>
        <taxon>Rhodobacterales</taxon>
        <taxon>Paracoccaceae</taxon>
        <taxon>Paracoccus</taxon>
    </lineage>
</organism>
<dbReference type="InterPro" id="IPR015590">
    <property type="entry name" value="Aldehyde_DH_dom"/>
</dbReference>
<dbReference type="SUPFAM" id="SSF53720">
    <property type="entry name" value="ALDH-like"/>
    <property type="match status" value="1"/>
</dbReference>
<dbReference type="Pfam" id="PF00171">
    <property type="entry name" value="Aldedh"/>
    <property type="match status" value="1"/>
</dbReference>
<dbReference type="EMBL" id="JBHMQU010000035">
    <property type="protein sequence ID" value="MFC0812144.1"/>
    <property type="molecule type" value="Genomic_DNA"/>
</dbReference>
<dbReference type="PROSITE" id="PS00687">
    <property type="entry name" value="ALDEHYDE_DEHYDR_GLU"/>
    <property type="match status" value="1"/>
</dbReference>
<dbReference type="PANTHER" id="PTHR43570:SF20">
    <property type="entry name" value="ALDEHYDE DEHYDROGENASE ALDX-RELATED"/>
    <property type="match status" value="1"/>
</dbReference>
<gene>
    <name evidence="8" type="ORF">ACFHYO_08455</name>
</gene>
<evidence type="ECO:0000256" key="6">
    <source>
        <dbReference type="RuleBase" id="RU003345"/>
    </source>
</evidence>
<dbReference type="RefSeq" id="WP_394319702.1">
    <property type="nucleotide sequence ID" value="NZ_JBHMQU010000035.1"/>
</dbReference>
<dbReference type="GO" id="GO:0050269">
    <property type="term" value="F:coniferyl-aldehyde dehydrogenase [NAD(P)+] activity"/>
    <property type="evidence" value="ECO:0007669"/>
    <property type="project" value="UniProtKB-EC"/>
</dbReference>